<feature type="transmembrane region" description="Helical" evidence="2">
    <location>
        <begin position="337"/>
        <end position="366"/>
    </location>
</feature>
<dbReference type="SUPFAM" id="SSF103473">
    <property type="entry name" value="MFS general substrate transporter"/>
    <property type="match status" value="1"/>
</dbReference>
<dbReference type="InterPro" id="IPR036259">
    <property type="entry name" value="MFS_trans_sf"/>
</dbReference>
<feature type="transmembrane region" description="Helical" evidence="2">
    <location>
        <begin position="154"/>
        <end position="177"/>
    </location>
</feature>
<feature type="transmembrane region" description="Helical" evidence="2">
    <location>
        <begin position="438"/>
        <end position="457"/>
    </location>
</feature>
<evidence type="ECO:0000313" key="4">
    <source>
        <dbReference type="Proteomes" id="UP001221686"/>
    </source>
</evidence>
<dbReference type="Proteomes" id="UP001221686">
    <property type="component" value="Unassembled WGS sequence"/>
</dbReference>
<keyword evidence="1" id="KW-0745">Spermidine biosynthesis</keyword>
<dbReference type="EMBL" id="JAQNDL010000001">
    <property type="protein sequence ID" value="MDC0717719.1"/>
    <property type="molecule type" value="Genomic_DNA"/>
</dbReference>
<keyword evidence="2" id="KW-0812">Transmembrane</keyword>
<keyword evidence="2" id="KW-1133">Transmembrane helix</keyword>
<feature type="transmembrane region" description="Helical" evidence="2">
    <location>
        <begin position="69"/>
        <end position="89"/>
    </location>
</feature>
<evidence type="ECO:0000256" key="2">
    <source>
        <dbReference type="SAM" id="Phobius"/>
    </source>
</evidence>
<feature type="transmembrane region" description="Helical" evidence="2">
    <location>
        <begin position="34"/>
        <end position="57"/>
    </location>
</feature>
<feature type="transmembrane region" description="Helical" evidence="2">
    <location>
        <begin position="118"/>
        <end position="142"/>
    </location>
</feature>
<dbReference type="PANTHER" id="PTHR11558:SF11">
    <property type="entry name" value="SPERMIDINE SYNTHASE"/>
    <property type="match status" value="1"/>
</dbReference>
<proteinExistence type="predicted"/>
<feature type="transmembrane region" description="Helical" evidence="2">
    <location>
        <begin position="222"/>
        <end position="245"/>
    </location>
</feature>
<organism evidence="3 4">
    <name type="scientific">Nannocystis bainbridge</name>
    <dbReference type="NCBI Taxonomy" id="2995303"/>
    <lineage>
        <taxon>Bacteria</taxon>
        <taxon>Pseudomonadati</taxon>
        <taxon>Myxococcota</taxon>
        <taxon>Polyangia</taxon>
        <taxon>Nannocystales</taxon>
        <taxon>Nannocystaceae</taxon>
        <taxon>Nannocystis</taxon>
    </lineage>
</organism>
<sequence length="998" mass="109059">MARYAPLFLLFFLSGISGLIYESIWSRYIKQFVGSAATAQVLVLSLFMGGMALGSLLASRRLAGVRRPVRAYGLIEGGIGLYALAFPWLSELAMRVCYDHVFPGLGGGFAVEAVKWSVAGLLILPPCVLLGMTFPLMSAGILRRDPERSGEILSFLYFTNSIGAALGALLSGFVLVANFGLPGTLACAAGLNIVIAVIALAHRREHAPIVEDTAASAGTDNLVKLLLLVAFGTGLSSFMYEIGWIRLLSMIIGSATHSFEVMLSAFVFGLAIGGLWVRKRMDRFKRPELVLGIVQLIMGVAAIATLPAYQWAVEAIGWLLVDSQGNRTEALWQQFNVLRYALCLLIMFPATFCAGMTLPLITHVLLRRGQSEGVIGRVYGFNTFGAIAGAVLAGLVLMPLIGLQRVIVLGAAVDVALGLVLVFGDARRAKHPAKIRSFGRIAAGSSLLTLAFGLFVVKIDPMVLSATVFRNGRTRLPEGFELLSYVDGRTASVSVIRLTDAREYRVIYTNGKPDASVVLNRYPADRDPELGPDFAGDEPNQVLVGLLPLMARPQSTDVALIGFGSGVTAHVLLGSPTLQRLDTIEIEREMVTGSRNFYPANARAYDDPRNHFWFDDAKAYFAGAARQFDIIVSEPTNPWVSGVSSLFTVEFYREAKRYLKPGGILAQWLQGYELSDELLLTVLAALDQEFSDYQILRVGASDWVILSVADGELGRLSEQPFTWAEMKPELQLLGVHDIGQVDNLVVANRRMLRPFLAGRPANSDAMPLLDTGAEKARFLKESAGFLHRIRWTPAPLLEVLGGIERRPYPAGGIGDRRHPHVFEEAETAVALLRFYADPTQRFAEDISLTTMNQWIDEQRRITAGIDDWDGWIEATYGVYINLVPHLRLGDVAWWKDVLATARDRKAPAEVLAFLDALDALQARDPARLRARLDELDGGKSKLLTTGMRAISGMVARELDGADPAARRAWAESNMDGVADAELRGERLAYEALRAYAGR</sequence>
<dbReference type="RefSeq" id="WP_272086203.1">
    <property type="nucleotide sequence ID" value="NZ_JAQNDL010000001.1"/>
</dbReference>
<dbReference type="InterPro" id="IPR029063">
    <property type="entry name" value="SAM-dependent_MTases_sf"/>
</dbReference>
<keyword evidence="4" id="KW-1185">Reference proteome</keyword>
<accession>A0ABT5DVQ1</accession>
<feature type="transmembrane region" description="Helical" evidence="2">
    <location>
        <begin position="257"/>
        <end position="277"/>
    </location>
</feature>
<dbReference type="Gene3D" id="1.20.1250.20">
    <property type="entry name" value="MFS general substrate transporter like domains"/>
    <property type="match status" value="1"/>
</dbReference>
<dbReference type="PANTHER" id="PTHR11558">
    <property type="entry name" value="SPERMIDINE/SPERMINE SYNTHASE"/>
    <property type="match status" value="1"/>
</dbReference>
<comment type="caution">
    <text evidence="3">The sequence shown here is derived from an EMBL/GenBank/DDBJ whole genome shotgun (WGS) entry which is preliminary data.</text>
</comment>
<dbReference type="Gene3D" id="3.40.50.150">
    <property type="entry name" value="Vaccinia Virus protein VP39"/>
    <property type="match status" value="1"/>
</dbReference>
<evidence type="ECO:0000256" key="1">
    <source>
        <dbReference type="ARBA" id="ARBA00023066"/>
    </source>
</evidence>
<dbReference type="Pfam" id="PF01564">
    <property type="entry name" value="Spermine_synth"/>
    <property type="match status" value="1"/>
</dbReference>
<evidence type="ECO:0008006" key="5">
    <source>
        <dbReference type="Google" id="ProtNLM"/>
    </source>
</evidence>
<gene>
    <name evidence="3" type="ORF">POL25_12505</name>
</gene>
<protein>
    <recommendedName>
        <fullName evidence="5">Spermidine synthase</fullName>
    </recommendedName>
</protein>
<feature type="transmembrane region" description="Helical" evidence="2">
    <location>
        <begin position="407"/>
        <end position="426"/>
    </location>
</feature>
<keyword evidence="2" id="KW-0472">Membrane</keyword>
<feature type="transmembrane region" description="Helical" evidence="2">
    <location>
        <begin position="289"/>
        <end position="312"/>
    </location>
</feature>
<name>A0ABT5DVQ1_9BACT</name>
<dbReference type="SUPFAM" id="SSF53335">
    <property type="entry name" value="S-adenosyl-L-methionine-dependent methyltransferases"/>
    <property type="match status" value="1"/>
</dbReference>
<dbReference type="InterPro" id="IPR001045">
    <property type="entry name" value="Spermi_synthase"/>
</dbReference>
<feature type="transmembrane region" description="Helical" evidence="2">
    <location>
        <begin position="378"/>
        <end position="401"/>
    </location>
</feature>
<evidence type="ECO:0000313" key="3">
    <source>
        <dbReference type="EMBL" id="MDC0717719.1"/>
    </source>
</evidence>
<reference evidence="3 4" key="1">
    <citation type="submission" date="2022-11" db="EMBL/GenBank/DDBJ databases">
        <title>Minimal conservation of predation-associated metabolite biosynthetic gene clusters underscores biosynthetic potential of Myxococcota including descriptions for ten novel species: Archangium lansinium sp. nov., Myxococcus landrumus sp. nov., Nannocystis bai.</title>
        <authorList>
            <person name="Ahearne A."/>
            <person name="Stevens C."/>
            <person name="Dowd S."/>
        </authorList>
    </citation>
    <scope>NUCLEOTIDE SEQUENCE [LARGE SCALE GENOMIC DNA]</scope>
    <source>
        <strain evidence="3 4">BB15-2</strain>
    </source>
</reference>
<feature type="transmembrane region" description="Helical" evidence="2">
    <location>
        <begin position="183"/>
        <end position="201"/>
    </location>
</feature>